<evidence type="ECO:0000259" key="12">
    <source>
        <dbReference type="Pfam" id="PF07715"/>
    </source>
</evidence>
<organism evidence="13 14">
    <name type="scientific">Pontibacter mucosus</name>
    <dbReference type="NCBI Taxonomy" id="1649266"/>
    <lineage>
        <taxon>Bacteria</taxon>
        <taxon>Pseudomonadati</taxon>
        <taxon>Bacteroidota</taxon>
        <taxon>Cytophagia</taxon>
        <taxon>Cytophagales</taxon>
        <taxon>Hymenobacteraceae</taxon>
        <taxon>Pontibacter</taxon>
    </lineage>
</organism>
<feature type="chain" id="PRO_5015638554" evidence="10">
    <location>
        <begin position="20"/>
        <end position="672"/>
    </location>
</feature>
<keyword evidence="7 8" id="KW-0998">Cell outer membrane</keyword>
<comment type="similarity">
    <text evidence="8 9">Belongs to the TonB-dependent receptor family.</text>
</comment>
<comment type="caution">
    <text evidence="13">The sequence shown here is derived from an EMBL/GenBank/DDBJ whole genome shotgun (WGS) entry which is preliminary data.</text>
</comment>
<evidence type="ECO:0000313" key="13">
    <source>
        <dbReference type="EMBL" id="PTX18834.1"/>
    </source>
</evidence>
<feature type="domain" description="TonB-dependent receptor-like beta-barrel" evidence="11">
    <location>
        <begin position="195"/>
        <end position="643"/>
    </location>
</feature>
<proteinExistence type="inferred from homology"/>
<dbReference type="RefSeq" id="WP_108211883.1">
    <property type="nucleotide sequence ID" value="NZ_QBKI01000005.1"/>
</dbReference>
<evidence type="ECO:0000256" key="3">
    <source>
        <dbReference type="ARBA" id="ARBA00022452"/>
    </source>
</evidence>
<dbReference type="PROSITE" id="PS52016">
    <property type="entry name" value="TONB_DEPENDENT_REC_3"/>
    <property type="match status" value="1"/>
</dbReference>
<keyword evidence="13" id="KW-0675">Receptor</keyword>
<dbReference type="PANTHER" id="PTHR30069">
    <property type="entry name" value="TONB-DEPENDENT OUTER MEMBRANE RECEPTOR"/>
    <property type="match status" value="1"/>
</dbReference>
<name>A0A2T5YHR2_9BACT</name>
<evidence type="ECO:0000256" key="1">
    <source>
        <dbReference type="ARBA" id="ARBA00004571"/>
    </source>
</evidence>
<keyword evidence="5 9" id="KW-0798">TonB box</keyword>
<dbReference type="PANTHER" id="PTHR30069:SF49">
    <property type="entry name" value="OUTER MEMBRANE PROTEIN C"/>
    <property type="match status" value="1"/>
</dbReference>
<evidence type="ECO:0000313" key="14">
    <source>
        <dbReference type="Proteomes" id="UP000244225"/>
    </source>
</evidence>
<evidence type="ECO:0000256" key="8">
    <source>
        <dbReference type="PROSITE-ProRule" id="PRU01360"/>
    </source>
</evidence>
<keyword evidence="4 8" id="KW-0812">Transmembrane</keyword>
<sequence>MKTPILIGTFALAALPAWAQLQPIPADSIRTILLQEVAISTKRHNHQQHLQEFYTANKAATTEELLSRMPEVSFIRRGSYGMEPTIRAYSASQVSVTLDGMRIQGACTDKMDPATIYIEPLNLQSIEVQTAGGSAMQGTAIGGSLNMKLAEAELADEPKLSGAVSTGYQSAANAVLGGLRLNYATPVWGLRASGTYRNAQNYRNGNGDKVLYSQYEKANIALNGKFLLQDDLILKADFIADDGWNIGFPALPMDVGTAKARIGSLSLVRENEERRWTRLEARLYANRIAHSMDDSARPDLPVRMDMPGLSRTSGLYVEGTTAPGANQQLSVRADASASYLEASMTMYQEGQAPMFMLTWPNNRQLQSGVAAQYSWQVNAKTQLQLNSRLNVSDFSVTSREGRDQMAVFGSTGTERQFVIPAATVQLSRMVYKKLKASISGGINGRTPTASELYGFYLFSQFDGYDYVGNPDLKPERGMQGEFTLSWQEPKVRVQATAYASKVENYIVGAYKPELSAMTMGARGVKVYYNAPYALLMGAEASAVYNINGYTQLVSTLKYSYGRDAAGEPLPMIAPLRHVSSLRKYFGDNLWVQGETEIAAAQHRNSESFGEQPTEPFMLWHLRAGYQKETARKVWQLNAGVENIFNVNYREHLDWGQITRPGRNMFVQLSMGF</sequence>
<keyword evidence="2 8" id="KW-0813">Transport</keyword>
<dbReference type="Gene3D" id="2.170.130.10">
    <property type="entry name" value="TonB-dependent receptor, plug domain"/>
    <property type="match status" value="1"/>
</dbReference>
<dbReference type="InterPro" id="IPR037066">
    <property type="entry name" value="Plug_dom_sf"/>
</dbReference>
<evidence type="ECO:0000256" key="6">
    <source>
        <dbReference type="ARBA" id="ARBA00023136"/>
    </source>
</evidence>
<reference evidence="13 14" key="1">
    <citation type="submission" date="2018-04" db="EMBL/GenBank/DDBJ databases">
        <title>Genomic Encyclopedia of Archaeal and Bacterial Type Strains, Phase II (KMG-II): from individual species to whole genera.</title>
        <authorList>
            <person name="Goeker M."/>
        </authorList>
    </citation>
    <scope>NUCLEOTIDE SEQUENCE [LARGE SCALE GENOMIC DNA]</scope>
    <source>
        <strain evidence="13 14">DSM 100162</strain>
    </source>
</reference>
<evidence type="ECO:0000256" key="5">
    <source>
        <dbReference type="ARBA" id="ARBA00023077"/>
    </source>
</evidence>
<keyword evidence="10" id="KW-0732">Signal</keyword>
<dbReference type="OrthoDB" id="9764669at2"/>
<keyword evidence="3 8" id="KW-1134">Transmembrane beta strand</keyword>
<keyword evidence="6 8" id="KW-0472">Membrane</keyword>
<dbReference type="EMBL" id="QBKI01000005">
    <property type="protein sequence ID" value="PTX18834.1"/>
    <property type="molecule type" value="Genomic_DNA"/>
</dbReference>
<dbReference type="GO" id="GO:0015344">
    <property type="term" value="F:siderophore uptake transmembrane transporter activity"/>
    <property type="evidence" value="ECO:0007669"/>
    <property type="project" value="TreeGrafter"/>
</dbReference>
<dbReference type="Gene3D" id="2.40.170.20">
    <property type="entry name" value="TonB-dependent receptor, beta-barrel domain"/>
    <property type="match status" value="1"/>
</dbReference>
<evidence type="ECO:0000256" key="2">
    <source>
        <dbReference type="ARBA" id="ARBA00022448"/>
    </source>
</evidence>
<dbReference type="InterPro" id="IPR012910">
    <property type="entry name" value="Plug_dom"/>
</dbReference>
<evidence type="ECO:0000256" key="4">
    <source>
        <dbReference type="ARBA" id="ARBA00022692"/>
    </source>
</evidence>
<accession>A0A2T5YHR2</accession>
<evidence type="ECO:0000259" key="11">
    <source>
        <dbReference type="Pfam" id="PF00593"/>
    </source>
</evidence>
<keyword evidence="14" id="KW-1185">Reference proteome</keyword>
<dbReference type="Proteomes" id="UP000244225">
    <property type="component" value="Unassembled WGS sequence"/>
</dbReference>
<evidence type="ECO:0000256" key="9">
    <source>
        <dbReference type="RuleBase" id="RU003357"/>
    </source>
</evidence>
<dbReference type="InterPro" id="IPR000531">
    <property type="entry name" value="Beta-barrel_TonB"/>
</dbReference>
<dbReference type="AlphaFoldDB" id="A0A2T5YHR2"/>
<evidence type="ECO:0000256" key="7">
    <source>
        <dbReference type="ARBA" id="ARBA00023237"/>
    </source>
</evidence>
<dbReference type="GO" id="GO:0009279">
    <property type="term" value="C:cell outer membrane"/>
    <property type="evidence" value="ECO:0007669"/>
    <property type="project" value="UniProtKB-SubCell"/>
</dbReference>
<dbReference type="InterPro" id="IPR036942">
    <property type="entry name" value="Beta-barrel_TonB_sf"/>
</dbReference>
<dbReference type="SUPFAM" id="SSF56935">
    <property type="entry name" value="Porins"/>
    <property type="match status" value="1"/>
</dbReference>
<protein>
    <submittedName>
        <fullName evidence="13">Iron complex outermembrane receptor protein</fullName>
    </submittedName>
</protein>
<dbReference type="Pfam" id="PF07715">
    <property type="entry name" value="Plug"/>
    <property type="match status" value="1"/>
</dbReference>
<dbReference type="Pfam" id="PF00593">
    <property type="entry name" value="TonB_dep_Rec_b-barrel"/>
    <property type="match status" value="1"/>
</dbReference>
<dbReference type="InterPro" id="IPR039426">
    <property type="entry name" value="TonB-dep_rcpt-like"/>
</dbReference>
<gene>
    <name evidence="13" type="ORF">C8N40_105123</name>
</gene>
<evidence type="ECO:0000256" key="10">
    <source>
        <dbReference type="SAM" id="SignalP"/>
    </source>
</evidence>
<feature type="domain" description="TonB-dependent receptor plug" evidence="12">
    <location>
        <begin position="56"/>
        <end position="143"/>
    </location>
</feature>
<feature type="signal peptide" evidence="10">
    <location>
        <begin position="1"/>
        <end position="19"/>
    </location>
</feature>
<dbReference type="GO" id="GO:0044718">
    <property type="term" value="P:siderophore transmembrane transport"/>
    <property type="evidence" value="ECO:0007669"/>
    <property type="project" value="TreeGrafter"/>
</dbReference>
<comment type="subcellular location">
    <subcellularLocation>
        <location evidence="1 8">Cell outer membrane</location>
        <topology evidence="1 8">Multi-pass membrane protein</topology>
    </subcellularLocation>
</comment>